<protein>
    <submittedName>
        <fullName evidence="2">VCBS repeat-containing protein</fullName>
    </submittedName>
</protein>
<keyword evidence="3" id="KW-1185">Reference proteome</keyword>
<keyword evidence="1" id="KW-0732">Signal</keyword>
<name>A0ABT5EWA9_9BACT</name>
<reference evidence="2 3" key="1">
    <citation type="submission" date="2022-11" db="EMBL/GenBank/DDBJ databases">
        <title>Minimal conservation of predation-associated metabolite biosynthetic gene clusters underscores biosynthetic potential of Myxococcota including descriptions for ten novel species: Archangium lansinium sp. nov., Myxococcus landrumus sp. nov., Nannocystis bai.</title>
        <authorList>
            <person name="Ahearne A."/>
            <person name="Stevens C."/>
            <person name="Dowd S."/>
        </authorList>
    </citation>
    <scope>NUCLEOTIDE SEQUENCE [LARGE SCALE GENOMIC DNA]</scope>
    <source>
        <strain evidence="2 3">RJM3</strain>
    </source>
</reference>
<dbReference type="Gene3D" id="2.40.128.340">
    <property type="match status" value="1"/>
</dbReference>
<accession>A0ABT5EWA9</accession>
<dbReference type="InterPro" id="IPR013517">
    <property type="entry name" value="FG-GAP"/>
</dbReference>
<gene>
    <name evidence="2" type="ORF">POL67_32555</name>
</gene>
<dbReference type="InterPro" id="IPR028994">
    <property type="entry name" value="Integrin_alpha_N"/>
</dbReference>
<evidence type="ECO:0000313" key="2">
    <source>
        <dbReference type="EMBL" id="MDC0746104.1"/>
    </source>
</evidence>
<dbReference type="Pfam" id="PF13517">
    <property type="entry name" value="FG-GAP_3"/>
    <property type="match status" value="1"/>
</dbReference>
<comment type="caution">
    <text evidence="2">The sequence shown here is derived from an EMBL/GenBank/DDBJ whole genome shotgun (WGS) entry which is preliminary data.</text>
</comment>
<proteinExistence type="predicted"/>
<dbReference type="Proteomes" id="UP001221411">
    <property type="component" value="Unassembled WGS sequence"/>
</dbReference>
<dbReference type="SUPFAM" id="SSF69318">
    <property type="entry name" value="Integrin alpha N-terminal domain"/>
    <property type="match status" value="2"/>
</dbReference>
<dbReference type="PANTHER" id="PTHR46580">
    <property type="entry name" value="SENSOR KINASE-RELATED"/>
    <property type="match status" value="1"/>
</dbReference>
<sequence>MVVRDFNGDDQLDIAAIVCETTADVYYGSRWANCSIVTLFGEGDGSFPTRVEAPLGFLRTYRDLDAGDFDGDGNQDLLALAGPDGLAVTFWHGFGNEKKFDEPIETIGCNTWADLDTSTPGGGYAWSTWDFPLSVTGEFGKDAATDTLIFSVGCNALVLDHGENALGNILELPLPPGGEPVVAVGDFCEGGASDLLFLGNYDLDIELYCGGGDSAFQFAPASVVHPFGDPGSASYHPGVRSLLTTDLNGDGNMDLVGLLGEATGPQGIATSRGNGNGTFSAFADSFYQQVSEDASMSPPRLLLGDFDNNGSADVAYLSEAGQSRHIIVVLLGNGQGGLVEYGDFEYESESHVSAVGDFDGDHVTDIAIAYGWGISTMSGSALMAVAAAKH</sequence>
<organism evidence="2 3">
    <name type="scientific">Polyangium mundeleinium</name>
    <dbReference type="NCBI Taxonomy" id="2995306"/>
    <lineage>
        <taxon>Bacteria</taxon>
        <taxon>Pseudomonadati</taxon>
        <taxon>Myxococcota</taxon>
        <taxon>Polyangia</taxon>
        <taxon>Polyangiales</taxon>
        <taxon>Polyangiaceae</taxon>
        <taxon>Polyangium</taxon>
    </lineage>
</organism>
<dbReference type="RefSeq" id="WP_271924266.1">
    <property type="nucleotide sequence ID" value="NZ_JAQNDO010000001.1"/>
</dbReference>
<dbReference type="PANTHER" id="PTHR46580:SF2">
    <property type="entry name" value="MAM DOMAIN-CONTAINING PROTEIN"/>
    <property type="match status" value="1"/>
</dbReference>
<evidence type="ECO:0000256" key="1">
    <source>
        <dbReference type="ARBA" id="ARBA00022729"/>
    </source>
</evidence>
<dbReference type="EMBL" id="JAQNDO010000001">
    <property type="protein sequence ID" value="MDC0746104.1"/>
    <property type="molecule type" value="Genomic_DNA"/>
</dbReference>
<evidence type="ECO:0000313" key="3">
    <source>
        <dbReference type="Proteomes" id="UP001221411"/>
    </source>
</evidence>